<dbReference type="InterPro" id="IPR012903">
    <property type="entry name" value="Nif11"/>
</dbReference>
<dbReference type="AlphaFoldDB" id="A0A6J4HWK0"/>
<name>A0A6J4HWK0_9ACTN</name>
<gene>
    <name evidence="2" type="ORF">AVDCRST_MAG10-1295</name>
</gene>
<accession>A0A6J4HWK0</accession>
<organism evidence="2">
    <name type="scientific">uncultured Acidimicrobiales bacterium</name>
    <dbReference type="NCBI Taxonomy" id="310071"/>
    <lineage>
        <taxon>Bacteria</taxon>
        <taxon>Bacillati</taxon>
        <taxon>Actinomycetota</taxon>
        <taxon>Acidimicrobiia</taxon>
        <taxon>Acidimicrobiales</taxon>
        <taxon>environmental samples</taxon>
    </lineage>
</organism>
<protein>
    <recommendedName>
        <fullName evidence="1">Nif11 domain-containing protein</fullName>
    </recommendedName>
</protein>
<evidence type="ECO:0000259" key="1">
    <source>
        <dbReference type="Pfam" id="PF07862"/>
    </source>
</evidence>
<proteinExistence type="predicted"/>
<dbReference type="EMBL" id="CADCTB010000085">
    <property type="protein sequence ID" value="CAA9233686.1"/>
    <property type="molecule type" value="Genomic_DNA"/>
</dbReference>
<evidence type="ECO:0000313" key="2">
    <source>
        <dbReference type="EMBL" id="CAA9233686.1"/>
    </source>
</evidence>
<dbReference type="Pfam" id="PF07862">
    <property type="entry name" value="Nif11"/>
    <property type="match status" value="1"/>
</dbReference>
<reference evidence="2" key="1">
    <citation type="submission" date="2020-02" db="EMBL/GenBank/DDBJ databases">
        <authorList>
            <person name="Meier V. D."/>
        </authorList>
    </citation>
    <scope>NUCLEOTIDE SEQUENCE</scope>
    <source>
        <strain evidence="2">AVDCRST_MAG10</strain>
    </source>
</reference>
<feature type="domain" description="Nif11" evidence="1">
    <location>
        <begin position="1"/>
        <end position="51"/>
    </location>
</feature>
<sequence>MTAEGLAAFSELVVDDAALRHELLGTDGRQQFVNLVVQLAEAAGLEVEPRDVEEGLRARRRAWQERWM</sequence>